<dbReference type="EMBL" id="QGDO01000001">
    <property type="protein sequence ID" value="PWJ44852.1"/>
    <property type="molecule type" value="Genomic_DNA"/>
</dbReference>
<feature type="modified residue" description="4-aspartylphosphate" evidence="1">
    <location>
        <position position="66"/>
    </location>
</feature>
<accession>A0A315ZHR8</accession>
<gene>
    <name evidence="3" type="ORF">BC781_1011238</name>
</gene>
<dbReference type="Proteomes" id="UP000245535">
    <property type="component" value="Unassembled WGS sequence"/>
</dbReference>
<dbReference type="PROSITE" id="PS50110">
    <property type="entry name" value="RESPONSE_REGULATORY"/>
    <property type="match status" value="1"/>
</dbReference>
<sequence>MDNKTVRHVLLVDDNDTDNFIHKRILELTDFSQVVSIKNSGKSALEYLSLTWQETPELLPSIIFLDINMPIVDGFVFLFEFESFPEDLKNRIKLVILSNTDNQRDIDRVVKNEYVDMFISKPLTEDHLPKISQLFELTTK</sequence>
<dbReference type="InterPro" id="IPR052893">
    <property type="entry name" value="TCS_response_regulator"/>
</dbReference>
<dbReference type="SMART" id="SM00448">
    <property type="entry name" value="REC"/>
    <property type="match status" value="1"/>
</dbReference>
<keyword evidence="1" id="KW-0597">Phosphoprotein</keyword>
<dbReference type="PANTHER" id="PTHR44520">
    <property type="entry name" value="RESPONSE REGULATOR RCP1-RELATED"/>
    <property type="match status" value="1"/>
</dbReference>
<evidence type="ECO:0000313" key="4">
    <source>
        <dbReference type="Proteomes" id="UP000245535"/>
    </source>
</evidence>
<dbReference type="SUPFAM" id="SSF52172">
    <property type="entry name" value="CheY-like"/>
    <property type="match status" value="1"/>
</dbReference>
<dbReference type="GO" id="GO:0000160">
    <property type="term" value="P:phosphorelay signal transduction system"/>
    <property type="evidence" value="ECO:0007669"/>
    <property type="project" value="InterPro"/>
</dbReference>
<organism evidence="3 4">
    <name type="scientific">Sediminitomix flava</name>
    <dbReference type="NCBI Taxonomy" id="379075"/>
    <lineage>
        <taxon>Bacteria</taxon>
        <taxon>Pseudomonadati</taxon>
        <taxon>Bacteroidota</taxon>
        <taxon>Cytophagia</taxon>
        <taxon>Cytophagales</taxon>
        <taxon>Flammeovirgaceae</taxon>
        <taxon>Sediminitomix</taxon>
    </lineage>
</organism>
<dbReference type="Pfam" id="PF00072">
    <property type="entry name" value="Response_reg"/>
    <property type="match status" value="1"/>
</dbReference>
<dbReference type="OrthoDB" id="1524091at2"/>
<protein>
    <submittedName>
        <fullName evidence="3">Response regulator receiver domain-containing protein</fullName>
    </submittedName>
</protein>
<name>A0A315ZHR8_SEDFL</name>
<dbReference type="Gene3D" id="3.40.50.2300">
    <property type="match status" value="1"/>
</dbReference>
<dbReference type="AlphaFoldDB" id="A0A315ZHR8"/>
<comment type="caution">
    <text evidence="3">The sequence shown here is derived from an EMBL/GenBank/DDBJ whole genome shotgun (WGS) entry which is preliminary data.</text>
</comment>
<evidence type="ECO:0000256" key="1">
    <source>
        <dbReference type="PROSITE-ProRule" id="PRU00169"/>
    </source>
</evidence>
<dbReference type="RefSeq" id="WP_109616319.1">
    <property type="nucleotide sequence ID" value="NZ_QGDO01000001.1"/>
</dbReference>
<feature type="domain" description="Response regulatory" evidence="2">
    <location>
        <begin position="8"/>
        <end position="136"/>
    </location>
</feature>
<dbReference type="InterPro" id="IPR011006">
    <property type="entry name" value="CheY-like_superfamily"/>
</dbReference>
<keyword evidence="4" id="KW-1185">Reference proteome</keyword>
<dbReference type="PANTHER" id="PTHR44520:SF2">
    <property type="entry name" value="RESPONSE REGULATOR RCP1"/>
    <property type="match status" value="1"/>
</dbReference>
<dbReference type="InterPro" id="IPR001789">
    <property type="entry name" value="Sig_transdc_resp-reg_receiver"/>
</dbReference>
<evidence type="ECO:0000259" key="2">
    <source>
        <dbReference type="PROSITE" id="PS50110"/>
    </source>
</evidence>
<evidence type="ECO:0000313" key="3">
    <source>
        <dbReference type="EMBL" id="PWJ44852.1"/>
    </source>
</evidence>
<proteinExistence type="predicted"/>
<reference evidence="3 4" key="1">
    <citation type="submission" date="2018-03" db="EMBL/GenBank/DDBJ databases">
        <title>Genomic Encyclopedia of Archaeal and Bacterial Type Strains, Phase II (KMG-II): from individual species to whole genera.</title>
        <authorList>
            <person name="Goeker M."/>
        </authorList>
    </citation>
    <scope>NUCLEOTIDE SEQUENCE [LARGE SCALE GENOMIC DNA]</scope>
    <source>
        <strain evidence="3 4">DSM 28229</strain>
    </source>
</reference>